<comment type="caution">
    <text evidence="1">The sequence shown here is derived from an EMBL/GenBank/DDBJ whole genome shotgun (WGS) entry which is preliminary data.</text>
</comment>
<accession>A0A8S3XKE5</accession>
<keyword evidence="2" id="KW-1185">Reference proteome</keyword>
<evidence type="ECO:0000313" key="2">
    <source>
        <dbReference type="Proteomes" id="UP000691718"/>
    </source>
</evidence>
<gene>
    <name evidence="1" type="ORF">PAPOLLO_LOCUS18417</name>
</gene>
<dbReference type="EMBL" id="CAJQZP010001172">
    <property type="protein sequence ID" value="CAG5025578.1"/>
    <property type="molecule type" value="Genomic_DNA"/>
</dbReference>
<name>A0A8S3XKE5_PARAO</name>
<protein>
    <submittedName>
        <fullName evidence="1">(apollo) hypothetical protein</fullName>
    </submittedName>
</protein>
<reference evidence="1" key="1">
    <citation type="submission" date="2021-04" db="EMBL/GenBank/DDBJ databases">
        <authorList>
            <person name="Tunstrom K."/>
        </authorList>
    </citation>
    <scope>NUCLEOTIDE SEQUENCE</scope>
</reference>
<dbReference type="AlphaFoldDB" id="A0A8S3XKE5"/>
<evidence type="ECO:0000313" key="1">
    <source>
        <dbReference type="EMBL" id="CAG5025578.1"/>
    </source>
</evidence>
<proteinExistence type="predicted"/>
<sequence>MYLYKLQPAIVDVAVDPSVVVNSDDDRINAQELEQMKQIGRGDYGNAQFWESSATYPHTYKQAQSGFRRL</sequence>
<dbReference type="Proteomes" id="UP000691718">
    <property type="component" value="Unassembled WGS sequence"/>
</dbReference>
<organism evidence="1 2">
    <name type="scientific">Parnassius apollo</name>
    <name type="common">Apollo butterfly</name>
    <name type="synonym">Papilio apollo</name>
    <dbReference type="NCBI Taxonomy" id="110799"/>
    <lineage>
        <taxon>Eukaryota</taxon>
        <taxon>Metazoa</taxon>
        <taxon>Ecdysozoa</taxon>
        <taxon>Arthropoda</taxon>
        <taxon>Hexapoda</taxon>
        <taxon>Insecta</taxon>
        <taxon>Pterygota</taxon>
        <taxon>Neoptera</taxon>
        <taxon>Endopterygota</taxon>
        <taxon>Lepidoptera</taxon>
        <taxon>Glossata</taxon>
        <taxon>Ditrysia</taxon>
        <taxon>Papilionoidea</taxon>
        <taxon>Papilionidae</taxon>
        <taxon>Parnassiinae</taxon>
        <taxon>Parnassini</taxon>
        <taxon>Parnassius</taxon>
        <taxon>Parnassius</taxon>
    </lineage>
</organism>